<dbReference type="PANTHER" id="PTHR47894">
    <property type="entry name" value="HTH-TYPE TRANSCRIPTIONAL REGULATOR GADX"/>
    <property type="match status" value="1"/>
</dbReference>
<dbReference type="InterPro" id="IPR032687">
    <property type="entry name" value="AraC-type_N"/>
</dbReference>
<evidence type="ECO:0000259" key="4">
    <source>
        <dbReference type="PROSITE" id="PS01124"/>
    </source>
</evidence>
<dbReference type="Pfam" id="PF12625">
    <property type="entry name" value="Arabinose_bd"/>
    <property type="match status" value="1"/>
</dbReference>
<keyword evidence="2" id="KW-0238">DNA-binding</keyword>
<name>A0A2L1J5X6_9PSED</name>
<dbReference type="SUPFAM" id="SSF46689">
    <property type="entry name" value="Homeodomain-like"/>
    <property type="match status" value="1"/>
</dbReference>
<gene>
    <name evidence="5" type="ORF">CYL20_04770</name>
</gene>
<dbReference type="InterPro" id="IPR009057">
    <property type="entry name" value="Homeodomain-like_sf"/>
</dbReference>
<dbReference type="InterPro" id="IPR018060">
    <property type="entry name" value="HTH_AraC"/>
</dbReference>
<dbReference type="Proteomes" id="UP000237830">
    <property type="component" value="Chromosome"/>
</dbReference>
<protein>
    <submittedName>
        <fullName evidence="5">AraC family transcriptional regulator</fullName>
    </submittedName>
</protein>
<reference evidence="5 6" key="1">
    <citation type="submission" date="2017-12" db="EMBL/GenBank/DDBJ databases">
        <title>Genome sequence of Pseudomonas palleroniana MAB3.</title>
        <authorList>
            <person name="Nascimento F.X."/>
        </authorList>
    </citation>
    <scope>NUCLEOTIDE SEQUENCE [LARGE SCALE GENOMIC DNA]</scope>
    <source>
        <strain evidence="5 6">MAB3</strain>
    </source>
</reference>
<dbReference type="GO" id="GO:0005829">
    <property type="term" value="C:cytosol"/>
    <property type="evidence" value="ECO:0007669"/>
    <property type="project" value="TreeGrafter"/>
</dbReference>
<dbReference type="Pfam" id="PF12833">
    <property type="entry name" value="HTH_18"/>
    <property type="match status" value="1"/>
</dbReference>
<organism evidence="5 6">
    <name type="scientific">Pseudomonas palleroniana</name>
    <dbReference type="NCBI Taxonomy" id="191390"/>
    <lineage>
        <taxon>Bacteria</taxon>
        <taxon>Pseudomonadati</taxon>
        <taxon>Pseudomonadota</taxon>
        <taxon>Gammaproteobacteria</taxon>
        <taxon>Pseudomonadales</taxon>
        <taxon>Pseudomonadaceae</taxon>
        <taxon>Pseudomonas</taxon>
    </lineage>
</organism>
<evidence type="ECO:0000256" key="3">
    <source>
        <dbReference type="ARBA" id="ARBA00023163"/>
    </source>
</evidence>
<dbReference type="SMART" id="SM00342">
    <property type="entry name" value="HTH_ARAC"/>
    <property type="match status" value="1"/>
</dbReference>
<keyword evidence="1" id="KW-0805">Transcription regulation</keyword>
<evidence type="ECO:0000256" key="2">
    <source>
        <dbReference type="ARBA" id="ARBA00023125"/>
    </source>
</evidence>
<evidence type="ECO:0000313" key="5">
    <source>
        <dbReference type="EMBL" id="AVE03885.1"/>
    </source>
</evidence>
<feature type="domain" description="HTH araC/xylS-type" evidence="4">
    <location>
        <begin position="225"/>
        <end position="327"/>
    </location>
</feature>
<dbReference type="GO" id="GO:0003700">
    <property type="term" value="F:DNA-binding transcription factor activity"/>
    <property type="evidence" value="ECO:0007669"/>
    <property type="project" value="InterPro"/>
</dbReference>
<dbReference type="GO" id="GO:0000976">
    <property type="term" value="F:transcription cis-regulatory region binding"/>
    <property type="evidence" value="ECO:0007669"/>
    <property type="project" value="TreeGrafter"/>
</dbReference>
<dbReference type="Gene3D" id="1.10.10.60">
    <property type="entry name" value="Homeodomain-like"/>
    <property type="match status" value="1"/>
</dbReference>
<evidence type="ECO:0000256" key="1">
    <source>
        <dbReference type="ARBA" id="ARBA00023015"/>
    </source>
</evidence>
<dbReference type="EMBL" id="CP025494">
    <property type="protein sequence ID" value="AVE03885.1"/>
    <property type="molecule type" value="Genomic_DNA"/>
</dbReference>
<keyword evidence="3" id="KW-0804">Transcription</keyword>
<dbReference type="PROSITE" id="PS01124">
    <property type="entry name" value="HTH_ARAC_FAMILY_2"/>
    <property type="match status" value="1"/>
</dbReference>
<evidence type="ECO:0000313" key="6">
    <source>
        <dbReference type="Proteomes" id="UP000237830"/>
    </source>
</evidence>
<sequence>MMSTVRGAALLGFKAFAVSQGIDANSLLAEMGLPEEPLDAQLSGAQFNALVELCAVRSDNPLFGLQFGLHQGTQSLGTLLYAMRSKANVGEALNLLTRYFPIHSDGALLSLERQAGSARLLYDVTDGTLVSVRQTVELAMGIAACLLRELLGHAWKPSALLLRHGAPPHRVAYRALLGIPPRFDSPVNAWVFDESLLAIPLGATDTRCQQLAQQHLDELACVTLQELPSYVQNRLRTELAHGPVTLRDMAEYMMISQRTLQRYLRAQGTQFQELLDDTRQAMAVRYLCDSSISLTQVASLLGYADLSSFSRAFTRWNGVSPQKWKQRMQHTLG</sequence>
<dbReference type="PANTHER" id="PTHR47894:SF4">
    <property type="entry name" value="HTH-TYPE TRANSCRIPTIONAL REGULATOR GADX"/>
    <property type="match status" value="1"/>
</dbReference>
<proteinExistence type="predicted"/>
<dbReference type="AlphaFoldDB" id="A0A2L1J5X6"/>
<accession>A0A2L1J5X6</accession>